<evidence type="ECO:0000313" key="1">
    <source>
        <dbReference type="EMBL" id="STR00366.1"/>
    </source>
</evidence>
<evidence type="ECO:0000313" key="2">
    <source>
        <dbReference type="Proteomes" id="UP000254293"/>
    </source>
</evidence>
<protein>
    <submittedName>
        <fullName evidence="1">Uncharacterized protein</fullName>
    </submittedName>
</protein>
<name>A0A377QYD5_9NEIS</name>
<sequence length="104" mass="10779">MLLHALAPERMISWTTQKSPQALALLGAASRSLPVVGGINGRGRPVSAEQLLSAQTDLIVDAGRVGGKLLSTAETTSARLGVPYLLLDGRLAQAPAQIRLLGLA</sequence>
<dbReference type="EMBL" id="UGJJ01000001">
    <property type="protein sequence ID" value="STR00366.1"/>
    <property type="molecule type" value="Genomic_DNA"/>
</dbReference>
<dbReference type="Proteomes" id="UP000254293">
    <property type="component" value="Unassembled WGS sequence"/>
</dbReference>
<dbReference type="OrthoDB" id="9775594at2"/>
<gene>
    <name evidence="1" type="ORF">NCTC13336_00568</name>
</gene>
<reference evidence="1 2" key="1">
    <citation type="submission" date="2018-06" db="EMBL/GenBank/DDBJ databases">
        <authorList>
            <consortium name="Pathogen Informatics"/>
            <person name="Doyle S."/>
        </authorList>
    </citation>
    <scope>NUCLEOTIDE SEQUENCE [LARGE SCALE GENOMIC DNA]</scope>
    <source>
        <strain evidence="1 2">NCTC13336</strain>
    </source>
</reference>
<dbReference type="AlphaFoldDB" id="A0A377QYD5"/>
<keyword evidence="2" id="KW-1185">Reference proteome</keyword>
<dbReference type="RefSeq" id="WP_115307649.1">
    <property type="nucleotide sequence ID" value="NZ_UGJJ01000001.1"/>
</dbReference>
<proteinExistence type="predicted"/>
<dbReference type="Gene3D" id="3.40.50.1980">
    <property type="entry name" value="Nitrogenase molybdenum iron protein domain"/>
    <property type="match status" value="1"/>
</dbReference>
<organism evidence="1 2">
    <name type="scientific">Kingella potus</name>
    <dbReference type="NCBI Taxonomy" id="265175"/>
    <lineage>
        <taxon>Bacteria</taxon>
        <taxon>Pseudomonadati</taxon>
        <taxon>Pseudomonadota</taxon>
        <taxon>Betaproteobacteria</taxon>
        <taxon>Neisseriales</taxon>
        <taxon>Neisseriaceae</taxon>
        <taxon>Kingella</taxon>
    </lineage>
</organism>
<accession>A0A377QYD5</accession>